<dbReference type="InterPro" id="IPR027417">
    <property type="entry name" value="P-loop_NTPase"/>
</dbReference>
<dbReference type="GO" id="GO:0010569">
    <property type="term" value="P:regulation of double-strand break repair via homologous recombination"/>
    <property type="evidence" value="ECO:0007669"/>
    <property type="project" value="TreeGrafter"/>
</dbReference>
<dbReference type="PANTHER" id="PTHR11472">
    <property type="entry name" value="DNA REPAIR DEAD HELICASE RAD3/XP-D SUBFAMILY MEMBER"/>
    <property type="match status" value="1"/>
</dbReference>
<keyword evidence="3" id="KW-1185">Reference proteome</keyword>
<dbReference type="GO" id="GO:0090657">
    <property type="term" value="P:telomeric loop disassembly"/>
    <property type="evidence" value="ECO:0007669"/>
    <property type="project" value="TreeGrafter"/>
</dbReference>
<comment type="subcellular location">
    <subcellularLocation>
        <location evidence="1">Plastid</location>
    </subcellularLocation>
</comment>
<comment type="caution">
    <text evidence="2">The sequence shown here is derived from an EMBL/GenBank/DDBJ whole genome shotgun (WGS) entry which is preliminary data.</text>
</comment>
<dbReference type="GO" id="GO:0003678">
    <property type="term" value="F:DNA helicase activity"/>
    <property type="evidence" value="ECO:0007669"/>
    <property type="project" value="TreeGrafter"/>
</dbReference>
<evidence type="ECO:0000256" key="1">
    <source>
        <dbReference type="ARBA" id="ARBA00004474"/>
    </source>
</evidence>
<accession>A0A9P0YPY6</accession>
<dbReference type="AlphaFoldDB" id="A0A9P0YPY6"/>
<dbReference type="Gene3D" id="3.40.50.300">
    <property type="entry name" value="P-loop containing nucleotide triphosphate hydrolases"/>
    <property type="match status" value="1"/>
</dbReference>
<evidence type="ECO:0000313" key="2">
    <source>
        <dbReference type="EMBL" id="CAH9070879.1"/>
    </source>
</evidence>
<organism evidence="2 3">
    <name type="scientific">Cuscuta europaea</name>
    <name type="common">European dodder</name>
    <dbReference type="NCBI Taxonomy" id="41803"/>
    <lineage>
        <taxon>Eukaryota</taxon>
        <taxon>Viridiplantae</taxon>
        <taxon>Streptophyta</taxon>
        <taxon>Embryophyta</taxon>
        <taxon>Tracheophyta</taxon>
        <taxon>Spermatophyta</taxon>
        <taxon>Magnoliopsida</taxon>
        <taxon>eudicotyledons</taxon>
        <taxon>Gunneridae</taxon>
        <taxon>Pentapetalae</taxon>
        <taxon>asterids</taxon>
        <taxon>lamiids</taxon>
        <taxon>Solanales</taxon>
        <taxon>Convolvulaceae</taxon>
        <taxon>Cuscuteae</taxon>
        <taxon>Cuscuta</taxon>
        <taxon>Cuscuta subgen. Cuscuta</taxon>
    </lineage>
</organism>
<dbReference type="GO" id="GO:1904430">
    <property type="term" value="P:negative regulation of t-circle formation"/>
    <property type="evidence" value="ECO:0007669"/>
    <property type="project" value="TreeGrafter"/>
</dbReference>
<protein>
    <submittedName>
        <fullName evidence="2">Uncharacterized protein</fullName>
    </submittedName>
</protein>
<dbReference type="OrthoDB" id="19182at2759"/>
<proteinExistence type="predicted"/>
<evidence type="ECO:0000313" key="3">
    <source>
        <dbReference type="Proteomes" id="UP001152484"/>
    </source>
</evidence>
<dbReference type="GO" id="GO:0005524">
    <property type="term" value="F:ATP binding"/>
    <property type="evidence" value="ECO:0007669"/>
    <property type="project" value="TreeGrafter"/>
</dbReference>
<dbReference type="PANTHER" id="PTHR11472:SF34">
    <property type="entry name" value="REGULATOR OF TELOMERE ELONGATION HELICASE 1"/>
    <property type="match status" value="1"/>
</dbReference>
<dbReference type="EMBL" id="CAMAPE010000006">
    <property type="protein sequence ID" value="CAH9070879.1"/>
    <property type="molecule type" value="Genomic_DNA"/>
</dbReference>
<dbReference type="GO" id="GO:0005634">
    <property type="term" value="C:nucleus"/>
    <property type="evidence" value="ECO:0007669"/>
    <property type="project" value="TreeGrafter"/>
</dbReference>
<name>A0A9P0YPY6_CUSEU</name>
<dbReference type="GO" id="GO:0070182">
    <property type="term" value="F:DNA polymerase binding"/>
    <property type="evidence" value="ECO:0007669"/>
    <property type="project" value="TreeGrafter"/>
</dbReference>
<dbReference type="GO" id="GO:0009536">
    <property type="term" value="C:plastid"/>
    <property type="evidence" value="ECO:0007669"/>
    <property type="project" value="UniProtKB-SubCell"/>
</dbReference>
<dbReference type="Proteomes" id="UP001152484">
    <property type="component" value="Unassembled WGS sequence"/>
</dbReference>
<reference evidence="2" key="1">
    <citation type="submission" date="2022-07" db="EMBL/GenBank/DDBJ databases">
        <authorList>
            <person name="Macas J."/>
            <person name="Novak P."/>
            <person name="Neumann P."/>
        </authorList>
    </citation>
    <scope>NUCLEOTIDE SEQUENCE</scope>
</reference>
<dbReference type="GO" id="GO:0045910">
    <property type="term" value="P:negative regulation of DNA recombination"/>
    <property type="evidence" value="ECO:0007669"/>
    <property type="project" value="TreeGrafter"/>
</dbReference>
<dbReference type="InterPro" id="IPR045028">
    <property type="entry name" value="DinG/Rad3-like"/>
</dbReference>
<gene>
    <name evidence="2" type="ORF">CEURO_LOCUS3812</name>
</gene>
<sequence>MLQSRNCHGRVLQMGYWIYYIDIRHTVSIGFIPNELKLEFPIRLENPHVIPEDQIWAGVVPVGPSGYPFNSSYRSRNSIQYKIDLGNAIVNFARIVPDGLLVFFASHCFLDQCVGCWKSMVKYYHIYANNDVYFFYFWCFSGLHCQILYRITETTQVLVQFGKEYANTSYLLWNQDNLLSFLQQLK</sequence>